<reference evidence="8 9" key="1">
    <citation type="submission" date="2019-03" db="EMBL/GenBank/DDBJ databases">
        <title>Primorskyibacter sp. SS33 isolated from sediments.</title>
        <authorList>
            <person name="Xunke S."/>
        </authorList>
    </citation>
    <scope>NUCLEOTIDE SEQUENCE [LARGE SCALE GENOMIC DNA]</scope>
    <source>
        <strain evidence="8 9">SS33</strain>
    </source>
</reference>
<evidence type="ECO:0000256" key="5">
    <source>
        <dbReference type="ARBA" id="ARBA00022825"/>
    </source>
</evidence>
<comment type="similarity">
    <text evidence="1 6">Belongs to the peptidase S1B family.</text>
</comment>
<evidence type="ECO:0000256" key="4">
    <source>
        <dbReference type="ARBA" id="ARBA00022801"/>
    </source>
</evidence>
<keyword evidence="5 6" id="KW-0720">Serine protease</keyword>
<dbReference type="OrthoDB" id="267336at2"/>
<dbReference type="PRINTS" id="PR00839">
    <property type="entry name" value="V8PROTEASE"/>
</dbReference>
<gene>
    <name evidence="8" type="ORF">E2L08_07910</name>
</gene>
<dbReference type="AlphaFoldDB" id="A0A4R6AEB0"/>
<proteinExistence type="inferred from homology"/>
<keyword evidence="4 6" id="KW-0378">Hydrolase</keyword>
<dbReference type="InterPro" id="IPR008256">
    <property type="entry name" value="Peptidase_S1B"/>
</dbReference>
<dbReference type="EC" id="3.4.21.-" evidence="6"/>
<keyword evidence="3" id="KW-0732">Signal</keyword>
<evidence type="ECO:0000313" key="8">
    <source>
        <dbReference type="EMBL" id="TDL79806.1"/>
    </source>
</evidence>
<evidence type="ECO:0000313" key="9">
    <source>
        <dbReference type="Proteomes" id="UP000295701"/>
    </source>
</evidence>
<dbReference type="Pfam" id="PF00089">
    <property type="entry name" value="Trypsin"/>
    <property type="match status" value="1"/>
</dbReference>
<dbReference type="InterPro" id="IPR001254">
    <property type="entry name" value="Trypsin_dom"/>
</dbReference>
<dbReference type="GO" id="GO:0006508">
    <property type="term" value="P:proteolysis"/>
    <property type="evidence" value="ECO:0007669"/>
    <property type="project" value="UniProtKB-KW"/>
</dbReference>
<dbReference type="EMBL" id="SNAA01000007">
    <property type="protein sequence ID" value="TDL79806.1"/>
    <property type="molecule type" value="Genomic_DNA"/>
</dbReference>
<dbReference type="Gene3D" id="2.40.10.10">
    <property type="entry name" value="Trypsin-like serine proteases"/>
    <property type="match status" value="2"/>
</dbReference>
<name>A0A4R6AEB0_9RHOB</name>
<dbReference type="InterPro" id="IPR009003">
    <property type="entry name" value="Peptidase_S1_PA"/>
</dbReference>
<dbReference type="GO" id="GO:0004252">
    <property type="term" value="F:serine-type endopeptidase activity"/>
    <property type="evidence" value="ECO:0007669"/>
    <property type="project" value="InterPro"/>
</dbReference>
<dbReference type="PROSITE" id="PS00134">
    <property type="entry name" value="TRYPSIN_HIS"/>
    <property type="match status" value="1"/>
</dbReference>
<dbReference type="InterPro" id="IPR043504">
    <property type="entry name" value="Peptidase_S1_PA_chymotrypsin"/>
</dbReference>
<sequence>MAAIADARRISGESPMRVIAKLLALALFMGLLAGQSIAGESGLRALVSGDDSRPFRAVGRLDFGDGKFCTATLIAPRAVLTAAHCVHRRDGTLHDATDAVFRAGWRDGRAEAYRTGRRIVVAEGYAYGDSGLSILARDVALVELDLPVDPALIPPVGLGGGIGAGAEVGVVSYAHDRAGRPSLQETCHVIERRGTALLMSCEADFGTSGAPVLQPGGDGTLRVVSVVSAMANADGQRISIGTDLRAPVAEMLDSFAASDGVFHRALPGIRRLSSSDARAEGPGKFLKP</sequence>
<evidence type="ECO:0000256" key="2">
    <source>
        <dbReference type="ARBA" id="ARBA00022670"/>
    </source>
</evidence>
<organism evidence="8 9">
    <name type="scientific">Palleronia sediminis</name>
    <dbReference type="NCBI Taxonomy" id="2547833"/>
    <lineage>
        <taxon>Bacteria</taxon>
        <taxon>Pseudomonadati</taxon>
        <taxon>Pseudomonadota</taxon>
        <taxon>Alphaproteobacteria</taxon>
        <taxon>Rhodobacterales</taxon>
        <taxon>Roseobacteraceae</taxon>
        <taxon>Palleronia</taxon>
    </lineage>
</organism>
<dbReference type="PANTHER" id="PTHR15462">
    <property type="entry name" value="SERINE PROTEASE"/>
    <property type="match status" value="1"/>
</dbReference>
<comment type="caution">
    <text evidence="8">The sequence shown here is derived from an EMBL/GenBank/DDBJ whole genome shotgun (WGS) entry which is preliminary data.</text>
</comment>
<accession>A0A4R6AEB0</accession>
<protein>
    <recommendedName>
        <fullName evidence="6">Serine protease</fullName>
        <ecNumber evidence="6">3.4.21.-</ecNumber>
    </recommendedName>
</protein>
<dbReference type="InterPro" id="IPR050966">
    <property type="entry name" value="Glutamyl_endopeptidase"/>
</dbReference>
<dbReference type="Proteomes" id="UP000295701">
    <property type="component" value="Unassembled WGS sequence"/>
</dbReference>
<dbReference type="InterPro" id="IPR018114">
    <property type="entry name" value="TRYPSIN_HIS"/>
</dbReference>
<evidence type="ECO:0000259" key="7">
    <source>
        <dbReference type="Pfam" id="PF00089"/>
    </source>
</evidence>
<keyword evidence="2 6" id="KW-0645">Protease</keyword>
<evidence type="ECO:0000256" key="1">
    <source>
        <dbReference type="ARBA" id="ARBA00008764"/>
    </source>
</evidence>
<dbReference type="PANTHER" id="PTHR15462:SF8">
    <property type="entry name" value="SERINE PROTEASE"/>
    <property type="match status" value="1"/>
</dbReference>
<dbReference type="SUPFAM" id="SSF50494">
    <property type="entry name" value="Trypsin-like serine proteases"/>
    <property type="match status" value="1"/>
</dbReference>
<feature type="domain" description="Peptidase S1" evidence="7">
    <location>
        <begin position="56"/>
        <end position="184"/>
    </location>
</feature>
<evidence type="ECO:0000256" key="3">
    <source>
        <dbReference type="ARBA" id="ARBA00022729"/>
    </source>
</evidence>
<evidence type="ECO:0000256" key="6">
    <source>
        <dbReference type="RuleBase" id="RU004296"/>
    </source>
</evidence>
<keyword evidence="9" id="KW-1185">Reference proteome</keyword>